<sequence>MQWEHDDRSDGSLLSSSEEPSHPDEATGVLGEGSVGIRTYTHIRGHQLEFCRLELYIDGTEHWVLNEDNEY</sequence>
<reference evidence="2" key="1">
    <citation type="submission" date="2022-08" db="EMBL/GenBank/DDBJ databases">
        <title>Genomic Encyclopedia of Type Strains, Phase V (KMG-V): Genome sequencing to study the core and pangenomes of soil and plant-associated prokaryotes.</title>
        <authorList>
            <person name="Whitman W."/>
        </authorList>
    </citation>
    <scope>NUCLEOTIDE SEQUENCE</scope>
    <source>
        <strain evidence="2">SP3026</strain>
    </source>
</reference>
<dbReference type="RefSeq" id="WP_259040406.1">
    <property type="nucleotide sequence ID" value="NZ_JANUAW010000013.1"/>
</dbReference>
<dbReference type="EMBL" id="JANUBL010000008">
    <property type="protein sequence ID" value="MCS4122678.1"/>
    <property type="molecule type" value="Genomic_DNA"/>
</dbReference>
<feature type="region of interest" description="Disordered" evidence="1">
    <location>
        <begin position="1"/>
        <end position="32"/>
    </location>
</feature>
<gene>
    <name evidence="2" type="ORF">GGP45_003045</name>
</gene>
<name>A0A9X2V7R6_9BACT</name>
<evidence type="ECO:0000313" key="2">
    <source>
        <dbReference type="EMBL" id="MCS4122678.1"/>
    </source>
</evidence>
<evidence type="ECO:0000256" key="1">
    <source>
        <dbReference type="SAM" id="MobiDB-lite"/>
    </source>
</evidence>
<feature type="compositionally biased region" description="Basic and acidic residues" evidence="1">
    <location>
        <begin position="1"/>
        <end position="10"/>
    </location>
</feature>
<comment type="caution">
    <text evidence="2">The sequence shown here is derived from an EMBL/GenBank/DDBJ whole genome shotgun (WGS) entry which is preliminary data.</text>
</comment>
<dbReference type="Proteomes" id="UP001155144">
    <property type="component" value="Unassembled WGS sequence"/>
</dbReference>
<protein>
    <submittedName>
        <fullName evidence="2">Uncharacterized protein</fullName>
    </submittedName>
</protein>
<evidence type="ECO:0000313" key="3">
    <source>
        <dbReference type="Proteomes" id="UP001155144"/>
    </source>
</evidence>
<organism evidence="2 3">
    <name type="scientific">Salinibacter ruber</name>
    <dbReference type="NCBI Taxonomy" id="146919"/>
    <lineage>
        <taxon>Bacteria</taxon>
        <taxon>Pseudomonadati</taxon>
        <taxon>Rhodothermota</taxon>
        <taxon>Rhodothermia</taxon>
        <taxon>Rhodothermales</taxon>
        <taxon>Salinibacteraceae</taxon>
        <taxon>Salinibacter</taxon>
    </lineage>
</organism>
<accession>A0A9X2V7R6</accession>
<dbReference type="AlphaFoldDB" id="A0A9X2V7R6"/>
<proteinExistence type="predicted"/>